<dbReference type="EMBL" id="WEKV01000014">
    <property type="protein sequence ID" value="KAB7783574.1"/>
    <property type="molecule type" value="Genomic_DNA"/>
</dbReference>
<feature type="region of interest" description="Disordered" evidence="1">
    <location>
        <begin position="1"/>
        <end position="27"/>
    </location>
</feature>
<evidence type="ECO:0000313" key="2">
    <source>
        <dbReference type="EMBL" id="KAB7783574.1"/>
    </source>
</evidence>
<reference evidence="2 3" key="1">
    <citation type="submission" date="2019-10" db="EMBL/GenBank/DDBJ databases">
        <title>Draft Genome Sequence of the Caffeine Degrading Methylotroph Methylorubrum populi PINKEL.</title>
        <authorList>
            <person name="Dawson S.C."/>
            <person name="Zhang X."/>
            <person name="Wright M.E."/>
            <person name="Sharma G."/>
            <person name="Langner J.T."/>
            <person name="Ditty J.L."/>
            <person name="Subuyuj G.A."/>
        </authorList>
    </citation>
    <scope>NUCLEOTIDE SEQUENCE [LARGE SCALE GENOMIC DNA]</scope>
    <source>
        <strain evidence="2 3">Pinkel</strain>
    </source>
</reference>
<dbReference type="RefSeq" id="WP_152277773.1">
    <property type="nucleotide sequence ID" value="NZ_CP136837.1"/>
</dbReference>
<gene>
    <name evidence="2" type="ORF">F8B43_3497</name>
</gene>
<sequence>MLKRSSGSDALRVIPGSDDGFGPPGAIRPRHVPSPAAEVPPAECVVTRIEDFDGAASSSSGRQRHESGTTGAIHILPYAPDLSQAAVDALERSIESGQDLGSRRHHIRMLEASLAVAQDEVRRRAELIRSLGPDLGIDLDGLYQEFIHYADSVGRLSSALLSNCPESPDDEEPPVGRG</sequence>
<dbReference type="AlphaFoldDB" id="A0A833J3L8"/>
<accession>A0A833J3L8</accession>
<dbReference type="Proteomes" id="UP000469949">
    <property type="component" value="Unassembled WGS sequence"/>
</dbReference>
<evidence type="ECO:0000256" key="1">
    <source>
        <dbReference type="SAM" id="MobiDB-lite"/>
    </source>
</evidence>
<comment type="caution">
    <text evidence="2">The sequence shown here is derived from an EMBL/GenBank/DDBJ whole genome shotgun (WGS) entry which is preliminary data.</text>
</comment>
<name>A0A833J3L8_9HYPH</name>
<proteinExistence type="predicted"/>
<evidence type="ECO:0000313" key="3">
    <source>
        <dbReference type="Proteomes" id="UP000469949"/>
    </source>
</evidence>
<protein>
    <submittedName>
        <fullName evidence="2">Uncharacterized protein</fullName>
    </submittedName>
</protein>
<organism evidence="2 3">
    <name type="scientific">Methylorubrum populi</name>
    <dbReference type="NCBI Taxonomy" id="223967"/>
    <lineage>
        <taxon>Bacteria</taxon>
        <taxon>Pseudomonadati</taxon>
        <taxon>Pseudomonadota</taxon>
        <taxon>Alphaproteobacteria</taxon>
        <taxon>Hyphomicrobiales</taxon>
        <taxon>Methylobacteriaceae</taxon>
        <taxon>Methylorubrum</taxon>
    </lineage>
</organism>